<dbReference type="AlphaFoldDB" id="A0A7G9SB91"/>
<dbReference type="InterPro" id="IPR010982">
    <property type="entry name" value="Lambda_DNA-bd_dom_sf"/>
</dbReference>
<dbReference type="RefSeq" id="WP_187542113.1">
    <property type="nucleotide sequence ID" value="NZ_CP060717.1"/>
</dbReference>
<dbReference type="Proteomes" id="UP000515955">
    <property type="component" value="Chromosome"/>
</dbReference>
<proteinExistence type="predicted"/>
<accession>A0A7G9SB91</accession>
<dbReference type="SUPFAM" id="SSF47413">
    <property type="entry name" value="lambda repressor-like DNA-binding domains"/>
    <property type="match status" value="1"/>
</dbReference>
<sequence>MEETRQYSAVSDWFLLEWLDAAGKKQADIANDLEWNKSKVSMVVRGMQRYTRDEVNELSAYLGIRPHELLMHPSEAMAYRQLRSAAEAIVTGKNQ</sequence>
<feature type="domain" description="HTH cro/C1-type" evidence="1">
    <location>
        <begin position="15"/>
        <end position="69"/>
    </location>
</feature>
<name>A0A7G9SB91_9SPHN</name>
<reference evidence="2 3" key="1">
    <citation type="submission" date="2020-08" db="EMBL/GenBank/DDBJ databases">
        <title>Genome sequence of Sphingomonas rhizophila KACC 19189T.</title>
        <authorList>
            <person name="Hyun D.-W."/>
            <person name="Bae J.-W."/>
        </authorList>
    </citation>
    <scope>NUCLEOTIDE SEQUENCE [LARGE SCALE GENOMIC DNA]</scope>
    <source>
        <strain evidence="2 3">KACC 19189</strain>
    </source>
</reference>
<evidence type="ECO:0000259" key="1">
    <source>
        <dbReference type="PROSITE" id="PS50943"/>
    </source>
</evidence>
<evidence type="ECO:0000313" key="2">
    <source>
        <dbReference type="EMBL" id="QNN65116.1"/>
    </source>
</evidence>
<dbReference type="EMBL" id="CP060717">
    <property type="protein sequence ID" value="QNN65116.1"/>
    <property type="molecule type" value="Genomic_DNA"/>
</dbReference>
<dbReference type="Gene3D" id="1.10.260.40">
    <property type="entry name" value="lambda repressor-like DNA-binding domains"/>
    <property type="match status" value="1"/>
</dbReference>
<dbReference type="InterPro" id="IPR001387">
    <property type="entry name" value="Cro/C1-type_HTH"/>
</dbReference>
<dbReference type="PROSITE" id="PS50943">
    <property type="entry name" value="HTH_CROC1"/>
    <property type="match status" value="1"/>
</dbReference>
<gene>
    <name evidence="2" type="ORF">H9L12_00135</name>
</gene>
<dbReference type="KEGG" id="srhi:H9L12_00135"/>
<dbReference type="GO" id="GO:0003677">
    <property type="term" value="F:DNA binding"/>
    <property type="evidence" value="ECO:0007669"/>
    <property type="project" value="InterPro"/>
</dbReference>
<organism evidence="2 3">
    <name type="scientific">Sphingomonas rhizophila</name>
    <dbReference type="NCBI Taxonomy" id="2071607"/>
    <lineage>
        <taxon>Bacteria</taxon>
        <taxon>Pseudomonadati</taxon>
        <taxon>Pseudomonadota</taxon>
        <taxon>Alphaproteobacteria</taxon>
        <taxon>Sphingomonadales</taxon>
        <taxon>Sphingomonadaceae</taxon>
        <taxon>Sphingomonas</taxon>
    </lineage>
</organism>
<evidence type="ECO:0000313" key="3">
    <source>
        <dbReference type="Proteomes" id="UP000515955"/>
    </source>
</evidence>
<keyword evidence="3" id="KW-1185">Reference proteome</keyword>
<protein>
    <submittedName>
        <fullName evidence="2">Helix-turn-helix transcriptional regulator</fullName>
    </submittedName>
</protein>